<organism evidence="4 5">
    <name type="scientific">Heterorhabditis bacteriophora</name>
    <name type="common">Entomopathogenic nematode worm</name>
    <dbReference type="NCBI Taxonomy" id="37862"/>
    <lineage>
        <taxon>Eukaryota</taxon>
        <taxon>Metazoa</taxon>
        <taxon>Ecdysozoa</taxon>
        <taxon>Nematoda</taxon>
        <taxon>Chromadorea</taxon>
        <taxon>Rhabditida</taxon>
        <taxon>Rhabditina</taxon>
        <taxon>Rhabditomorpha</taxon>
        <taxon>Strongyloidea</taxon>
        <taxon>Heterorhabditidae</taxon>
        <taxon>Heterorhabditis</taxon>
    </lineage>
</organism>
<dbReference type="Pfam" id="PF00400">
    <property type="entry name" value="WD40"/>
    <property type="match status" value="3"/>
</dbReference>
<feature type="repeat" description="WD" evidence="3">
    <location>
        <begin position="79"/>
        <end position="120"/>
    </location>
</feature>
<dbReference type="InterPro" id="IPR001680">
    <property type="entry name" value="WD40_rpt"/>
</dbReference>
<proteinExistence type="predicted"/>
<evidence type="ECO:0000256" key="1">
    <source>
        <dbReference type="ARBA" id="ARBA00022574"/>
    </source>
</evidence>
<dbReference type="Gene3D" id="2.130.10.10">
    <property type="entry name" value="YVTN repeat-like/Quinoprotein amine dehydrogenase"/>
    <property type="match status" value="2"/>
</dbReference>
<evidence type="ECO:0000256" key="2">
    <source>
        <dbReference type="ARBA" id="ARBA00022737"/>
    </source>
</evidence>
<dbReference type="PROSITE" id="PS50082">
    <property type="entry name" value="WD_REPEATS_2"/>
    <property type="match status" value="2"/>
</dbReference>
<protein>
    <submittedName>
        <fullName evidence="5">WD_REPEATS_REGION domain-containing protein</fullName>
    </submittedName>
</protein>
<dbReference type="PANTHER" id="PTHR19848">
    <property type="entry name" value="WD40 REPEAT PROTEIN"/>
    <property type="match status" value="1"/>
</dbReference>
<evidence type="ECO:0000256" key="3">
    <source>
        <dbReference type="PROSITE-ProRule" id="PRU00221"/>
    </source>
</evidence>
<dbReference type="InterPro" id="IPR036322">
    <property type="entry name" value="WD40_repeat_dom_sf"/>
</dbReference>
<dbReference type="SUPFAM" id="SSF50978">
    <property type="entry name" value="WD40 repeat-like"/>
    <property type="match status" value="1"/>
</dbReference>
<dbReference type="PROSITE" id="PS50294">
    <property type="entry name" value="WD_REPEATS_REGION"/>
    <property type="match status" value="1"/>
</dbReference>
<dbReference type="AlphaFoldDB" id="A0A1I7WRT2"/>
<evidence type="ECO:0000313" key="5">
    <source>
        <dbReference type="WBParaSite" id="Hba_07889"/>
    </source>
</evidence>
<reference evidence="5" key="1">
    <citation type="submission" date="2016-11" db="UniProtKB">
        <authorList>
            <consortium name="WormBaseParasite"/>
        </authorList>
    </citation>
    <scope>IDENTIFICATION</scope>
</reference>
<sequence length="318" mass="35362">MQWVDNFNRRPIIVALTCWVAPPVMKTCRKITLKREWKAAQTILTPTFNHQHVLITGNQLSPGLIYMYHIAAQSLMTTFKGHTANVTSLTCSSNGTFFVSTSVDKTIRIWSLLNGECLKVLAPHTHKITCSILSSDDLLLITGSADSSAKVIDIESGEVLRSFTDHTGSVVSLQLTSNNQFLITVEYFSSKIYCGGRLDKNEIIHAGSGDFVVQMWCLKTGRCISRMGGLMAPVSCVAITTNDAFVAVSCEDETLRVFSTVSAQELHELIGHEGRPIGFVFMQDSTLCDVSKKNYRILHERSIWIRNSKSFEFVCLNP</sequence>
<name>A0A1I7WRT2_HETBA</name>
<keyword evidence="1 3" id="KW-0853">WD repeat</keyword>
<feature type="repeat" description="WD" evidence="3">
    <location>
        <begin position="121"/>
        <end position="162"/>
    </location>
</feature>
<accession>A0A1I7WRT2</accession>
<keyword evidence="2" id="KW-0677">Repeat</keyword>
<dbReference type="SMART" id="SM00320">
    <property type="entry name" value="WD40"/>
    <property type="match status" value="4"/>
</dbReference>
<dbReference type="Proteomes" id="UP000095283">
    <property type="component" value="Unplaced"/>
</dbReference>
<dbReference type="PANTHER" id="PTHR19848:SF8">
    <property type="entry name" value="F-BOX AND WD REPEAT DOMAIN CONTAINING 7"/>
    <property type="match status" value="1"/>
</dbReference>
<dbReference type="WBParaSite" id="Hba_07889">
    <property type="protein sequence ID" value="Hba_07889"/>
    <property type="gene ID" value="Hba_07889"/>
</dbReference>
<dbReference type="InterPro" id="IPR015943">
    <property type="entry name" value="WD40/YVTN_repeat-like_dom_sf"/>
</dbReference>
<keyword evidence="4" id="KW-1185">Reference proteome</keyword>
<evidence type="ECO:0000313" key="4">
    <source>
        <dbReference type="Proteomes" id="UP000095283"/>
    </source>
</evidence>